<name>A0AAD9IQB4_9ANNE</name>
<comment type="caution">
    <text evidence="2">The sequence shown here is derived from an EMBL/GenBank/DDBJ whole genome shotgun (WGS) entry which is preliminary data.</text>
</comment>
<evidence type="ECO:0000313" key="2">
    <source>
        <dbReference type="EMBL" id="KAK2138739.1"/>
    </source>
</evidence>
<dbReference type="Proteomes" id="UP001208570">
    <property type="component" value="Unassembled WGS sequence"/>
</dbReference>
<dbReference type="EMBL" id="JAODUP010002491">
    <property type="protein sequence ID" value="KAK2138739.1"/>
    <property type="molecule type" value="Genomic_DNA"/>
</dbReference>
<protein>
    <submittedName>
        <fullName evidence="2">Uncharacterized protein</fullName>
    </submittedName>
</protein>
<feature type="region of interest" description="Disordered" evidence="1">
    <location>
        <begin position="122"/>
        <end position="142"/>
    </location>
</feature>
<proteinExistence type="predicted"/>
<organism evidence="2 3">
    <name type="scientific">Paralvinella palmiformis</name>
    <dbReference type="NCBI Taxonomy" id="53620"/>
    <lineage>
        <taxon>Eukaryota</taxon>
        <taxon>Metazoa</taxon>
        <taxon>Spiralia</taxon>
        <taxon>Lophotrochozoa</taxon>
        <taxon>Annelida</taxon>
        <taxon>Polychaeta</taxon>
        <taxon>Sedentaria</taxon>
        <taxon>Canalipalpata</taxon>
        <taxon>Terebellida</taxon>
        <taxon>Terebelliformia</taxon>
        <taxon>Alvinellidae</taxon>
        <taxon>Paralvinella</taxon>
    </lineage>
</organism>
<dbReference type="AlphaFoldDB" id="A0AAD9IQB4"/>
<reference evidence="2" key="1">
    <citation type="journal article" date="2023" name="Mol. Biol. Evol.">
        <title>Third-Generation Sequencing Reveals the Adaptive Role of the Epigenome in Three Deep-Sea Polychaetes.</title>
        <authorList>
            <person name="Perez M."/>
            <person name="Aroh O."/>
            <person name="Sun Y."/>
            <person name="Lan Y."/>
            <person name="Juniper S.K."/>
            <person name="Young C.R."/>
            <person name="Angers B."/>
            <person name="Qian P.Y."/>
        </authorList>
    </citation>
    <scope>NUCLEOTIDE SEQUENCE</scope>
    <source>
        <strain evidence="2">P08H-3</strain>
    </source>
</reference>
<keyword evidence="3" id="KW-1185">Reference proteome</keyword>
<gene>
    <name evidence="2" type="ORF">LSH36_2495g00001</name>
</gene>
<accession>A0AAD9IQB4</accession>
<evidence type="ECO:0000313" key="3">
    <source>
        <dbReference type="Proteomes" id="UP001208570"/>
    </source>
</evidence>
<sequence length="142" mass="15852">MSLSVEAREMDLLQIRYPARCHVSRGHRRRPARCQATTEANLVLGARRTSFPPHRSAGPDHSYSRLRTTKTCPEALIQIAIFTDSTFDDSCAAENFQKDFSTVQDGVETPWSPMGPHEDEFCSRHNGGPLCTGNPDDHPDVL</sequence>
<evidence type="ECO:0000256" key="1">
    <source>
        <dbReference type="SAM" id="MobiDB-lite"/>
    </source>
</evidence>